<evidence type="ECO:0000256" key="1">
    <source>
        <dbReference type="SAM" id="MobiDB-lite"/>
    </source>
</evidence>
<dbReference type="RefSeq" id="WP_145741357.1">
    <property type="nucleotide sequence ID" value="NZ_VIWX01000003.1"/>
</dbReference>
<comment type="caution">
    <text evidence="2">The sequence shown here is derived from an EMBL/GenBank/DDBJ whole genome shotgun (WGS) entry which is preliminary data.</text>
</comment>
<organism evidence="2 3">
    <name type="scientific">Saccharopolyspora dendranthemae</name>
    <dbReference type="NCBI Taxonomy" id="1181886"/>
    <lineage>
        <taxon>Bacteria</taxon>
        <taxon>Bacillati</taxon>
        <taxon>Actinomycetota</taxon>
        <taxon>Actinomycetes</taxon>
        <taxon>Pseudonocardiales</taxon>
        <taxon>Pseudonocardiaceae</taxon>
        <taxon>Saccharopolyspora</taxon>
    </lineage>
</organism>
<name>A0A561U6J3_9PSEU</name>
<evidence type="ECO:0000313" key="3">
    <source>
        <dbReference type="Proteomes" id="UP000316184"/>
    </source>
</evidence>
<keyword evidence="3" id="KW-1185">Reference proteome</keyword>
<accession>A0A561U6J3</accession>
<dbReference type="OrthoDB" id="4565272at2"/>
<proteinExistence type="predicted"/>
<feature type="region of interest" description="Disordered" evidence="1">
    <location>
        <begin position="1"/>
        <end position="34"/>
    </location>
</feature>
<dbReference type="AlphaFoldDB" id="A0A561U6J3"/>
<sequence>MAIDRVGRARRRQALRDSERSRPPERATVGASALGVEGLFNPGARHQLEQLAHHAVVKEDDRESGGRGSLDLDGQIVRIKLRGS</sequence>
<dbReference type="Proteomes" id="UP000316184">
    <property type="component" value="Unassembled WGS sequence"/>
</dbReference>
<reference evidence="2 3" key="1">
    <citation type="submission" date="2019-06" db="EMBL/GenBank/DDBJ databases">
        <title>Sequencing the genomes of 1000 actinobacteria strains.</title>
        <authorList>
            <person name="Klenk H.-P."/>
        </authorList>
    </citation>
    <scope>NUCLEOTIDE SEQUENCE [LARGE SCALE GENOMIC DNA]</scope>
    <source>
        <strain evidence="2 3">DSM 46699</strain>
    </source>
</reference>
<protein>
    <submittedName>
        <fullName evidence="2">Uncharacterized protein</fullName>
    </submittedName>
</protein>
<gene>
    <name evidence="2" type="ORF">FHU35_13711</name>
</gene>
<dbReference type="EMBL" id="VIWX01000003">
    <property type="protein sequence ID" value="TWF94989.1"/>
    <property type="molecule type" value="Genomic_DNA"/>
</dbReference>
<feature type="compositionally biased region" description="Basic and acidic residues" evidence="1">
    <location>
        <begin position="14"/>
        <end position="25"/>
    </location>
</feature>
<evidence type="ECO:0000313" key="2">
    <source>
        <dbReference type="EMBL" id="TWF94989.1"/>
    </source>
</evidence>